<comment type="caution">
    <text evidence="2">The sequence shown here is derived from an EMBL/GenBank/DDBJ whole genome shotgun (WGS) entry which is preliminary data.</text>
</comment>
<evidence type="ECO:0000313" key="3">
    <source>
        <dbReference type="Proteomes" id="UP001412067"/>
    </source>
</evidence>
<protein>
    <submittedName>
        <fullName evidence="2">Uncharacterized protein</fullName>
    </submittedName>
</protein>
<feature type="region of interest" description="Disordered" evidence="1">
    <location>
        <begin position="147"/>
        <end position="167"/>
    </location>
</feature>
<keyword evidence="3" id="KW-1185">Reference proteome</keyword>
<name>A0ABR2M456_9ASPA</name>
<accession>A0ABR2M456</accession>
<evidence type="ECO:0000256" key="1">
    <source>
        <dbReference type="SAM" id="MobiDB-lite"/>
    </source>
</evidence>
<dbReference type="EMBL" id="JBBWWR010000012">
    <property type="protein sequence ID" value="KAK8958813.1"/>
    <property type="molecule type" value="Genomic_DNA"/>
</dbReference>
<organism evidence="2 3">
    <name type="scientific">Platanthera guangdongensis</name>
    <dbReference type="NCBI Taxonomy" id="2320717"/>
    <lineage>
        <taxon>Eukaryota</taxon>
        <taxon>Viridiplantae</taxon>
        <taxon>Streptophyta</taxon>
        <taxon>Embryophyta</taxon>
        <taxon>Tracheophyta</taxon>
        <taxon>Spermatophyta</taxon>
        <taxon>Magnoliopsida</taxon>
        <taxon>Liliopsida</taxon>
        <taxon>Asparagales</taxon>
        <taxon>Orchidaceae</taxon>
        <taxon>Orchidoideae</taxon>
        <taxon>Orchideae</taxon>
        <taxon>Orchidinae</taxon>
        <taxon>Platanthera</taxon>
    </lineage>
</organism>
<reference evidence="2 3" key="1">
    <citation type="journal article" date="2022" name="Nat. Plants">
        <title>Genomes of leafy and leafless Platanthera orchids illuminate the evolution of mycoheterotrophy.</title>
        <authorList>
            <person name="Li M.H."/>
            <person name="Liu K.W."/>
            <person name="Li Z."/>
            <person name="Lu H.C."/>
            <person name="Ye Q.L."/>
            <person name="Zhang D."/>
            <person name="Wang J.Y."/>
            <person name="Li Y.F."/>
            <person name="Zhong Z.M."/>
            <person name="Liu X."/>
            <person name="Yu X."/>
            <person name="Liu D.K."/>
            <person name="Tu X.D."/>
            <person name="Liu B."/>
            <person name="Hao Y."/>
            <person name="Liao X.Y."/>
            <person name="Jiang Y.T."/>
            <person name="Sun W.H."/>
            <person name="Chen J."/>
            <person name="Chen Y.Q."/>
            <person name="Ai Y."/>
            <person name="Zhai J.W."/>
            <person name="Wu S.S."/>
            <person name="Zhou Z."/>
            <person name="Hsiao Y.Y."/>
            <person name="Wu W.L."/>
            <person name="Chen Y.Y."/>
            <person name="Lin Y.F."/>
            <person name="Hsu J.L."/>
            <person name="Li C.Y."/>
            <person name="Wang Z.W."/>
            <person name="Zhao X."/>
            <person name="Zhong W.Y."/>
            <person name="Ma X.K."/>
            <person name="Ma L."/>
            <person name="Huang J."/>
            <person name="Chen G.Z."/>
            <person name="Huang M.Z."/>
            <person name="Huang L."/>
            <person name="Peng D.H."/>
            <person name="Luo Y.B."/>
            <person name="Zou S.Q."/>
            <person name="Chen S.P."/>
            <person name="Lan S."/>
            <person name="Tsai W.C."/>
            <person name="Van de Peer Y."/>
            <person name="Liu Z.J."/>
        </authorList>
    </citation>
    <scope>NUCLEOTIDE SEQUENCE [LARGE SCALE GENOMIC DNA]</scope>
    <source>
        <strain evidence="2">Lor288</strain>
    </source>
</reference>
<proteinExistence type="predicted"/>
<sequence length="167" mass="18470">MELFLLEFSDNFNLTIDFPSLISLQPLLTPWVAIPASCRAHIAGEDLNSVVRNQFFLKNPWLDISLVAAENSDGGNKMHRGEYIPFVGDEEEHYESNIDLDFSLLSKPKTVPPPLCGGREKKSGRENISSALYFPIARLPLFADLHQSQTPTPGYSPVPGDTSQPVG</sequence>
<gene>
    <name evidence="2" type="ORF">KSP40_PGU018507</name>
</gene>
<dbReference type="Proteomes" id="UP001412067">
    <property type="component" value="Unassembled WGS sequence"/>
</dbReference>
<evidence type="ECO:0000313" key="2">
    <source>
        <dbReference type="EMBL" id="KAK8958813.1"/>
    </source>
</evidence>